<evidence type="ECO:0000313" key="1">
    <source>
        <dbReference type="EMBL" id="SDC06205.1"/>
    </source>
</evidence>
<organism evidence="1 2">
    <name type="scientific">Geotoga petraea</name>
    <dbReference type="NCBI Taxonomy" id="28234"/>
    <lineage>
        <taxon>Bacteria</taxon>
        <taxon>Thermotogati</taxon>
        <taxon>Thermotogota</taxon>
        <taxon>Thermotogae</taxon>
        <taxon>Petrotogales</taxon>
        <taxon>Petrotogaceae</taxon>
        <taxon>Geotoga</taxon>
    </lineage>
</organism>
<dbReference type="InterPro" id="IPR036249">
    <property type="entry name" value="Thioredoxin-like_sf"/>
</dbReference>
<dbReference type="Gene3D" id="3.40.30.10">
    <property type="entry name" value="Glutaredoxin"/>
    <property type="match status" value="1"/>
</dbReference>
<protein>
    <submittedName>
        <fullName evidence="1">Thioredoxin-like [2Fe-2S] ferredoxin</fullName>
    </submittedName>
</protein>
<dbReference type="AlphaFoldDB" id="A0A1G6IJN1"/>
<dbReference type="Pfam" id="PF01257">
    <property type="entry name" value="2Fe-2S_thioredx"/>
    <property type="match status" value="1"/>
</dbReference>
<reference evidence="1 2" key="1">
    <citation type="submission" date="2016-10" db="EMBL/GenBank/DDBJ databases">
        <authorList>
            <person name="de Groot N.N."/>
        </authorList>
    </citation>
    <scope>NUCLEOTIDE SEQUENCE [LARGE SCALE GENOMIC DNA]</scope>
    <source>
        <strain evidence="1 2">WG14</strain>
    </source>
</reference>
<name>A0A1G6IJN1_9BACT</name>
<gene>
    <name evidence="1" type="ORF">SAMN04488588_0389</name>
</gene>
<keyword evidence="2" id="KW-1185">Reference proteome</keyword>
<dbReference type="STRING" id="28234.SAMN04488588_0389"/>
<sequence>MKIEICVGTTCHLMGSSTLIESLEELNEKYCEKIDIKYRTCFELCHGQMKPPIVKIDNKFYEDINPERIKTIVKNKLGNG</sequence>
<proteinExistence type="predicted"/>
<dbReference type="RefSeq" id="WP_176759810.1">
    <property type="nucleotide sequence ID" value="NZ_FMYV01000001.1"/>
</dbReference>
<dbReference type="Proteomes" id="UP000199322">
    <property type="component" value="Unassembled WGS sequence"/>
</dbReference>
<accession>A0A1G6IJN1</accession>
<dbReference type="SUPFAM" id="SSF52833">
    <property type="entry name" value="Thioredoxin-like"/>
    <property type="match status" value="1"/>
</dbReference>
<evidence type="ECO:0000313" key="2">
    <source>
        <dbReference type="Proteomes" id="UP000199322"/>
    </source>
</evidence>
<dbReference type="EMBL" id="FMYV01000001">
    <property type="protein sequence ID" value="SDC06205.1"/>
    <property type="molecule type" value="Genomic_DNA"/>
</dbReference>